<feature type="region of interest" description="Disordered" evidence="1">
    <location>
        <begin position="1"/>
        <end position="31"/>
    </location>
</feature>
<sequence length="181" mass="19360">MVSPTVSGGSDVVPYRTTSSSKEQSASTFESEAVPVIAERRILCAGNIVNDHDVPVGIAHETNLPVHPSDFGLENTVLDNDGLGNTGSIVPHLEAIGRAEEGYVEVADVEGLRCFSEEPESTENVINREALRVEEPDCGSSAKPISDAAIQVPAQEPETMRNTHSMVTHRKRGSTKLVLEA</sequence>
<organism evidence="2 3">
    <name type="scientific">Hibiscus sabdariffa</name>
    <name type="common">roselle</name>
    <dbReference type="NCBI Taxonomy" id="183260"/>
    <lineage>
        <taxon>Eukaryota</taxon>
        <taxon>Viridiplantae</taxon>
        <taxon>Streptophyta</taxon>
        <taxon>Embryophyta</taxon>
        <taxon>Tracheophyta</taxon>
        <taxon>Spermatophyta</taxon>
        <taxon>Magnoliopsida</taxon>
        <taxon>eudicotyledons</taxon>
        <taxon>Gunneridae</taxon>
        <taxon>Pentapetalae</taxon>
        <taxon>rosids</taxon>
        <taxon>malvids</taxon>
        <taxon>Malvales</taxon>
        <taxon>Malvaceae</taxon>
        <taxon>Malvoideae</taxon>
        <taxon>Hibiscus</taxon>
    </lineage>
</organism>
<keyword evidence="3" id="KW-1185">Reference proteome</keyword>
<feature type="compositionally biased region" description="Polar residues" evidence="1">
    <location>
        <begin position="16"/>
        <end position="30"/>
    </location>
</feature>
<dbReference type="Proteomes" id="UP001396334">
    <property type="component" value="Unassembled WGS sequence"/>
</dbReference>
<gene>
    <name evidence="2" type="ORF">V6N11_040256</name>
</gene>
<reference evidence="2 3" key="1">
    <citation type="journal article" date="2024" name="G3 (Bethesda)">
        <title>Genome assembly of Hibiscus sabdariffa L. provides insights into metabolisms of medicinal natural products.</title>
        <authorList>
            <person name="Kim T."/>
        </authorList>
    </citation>
    <scope>NUCLEOTIDE SEQUENCE [LARGE SCALE GENOMIC DNA]</scope>
    <source>
        <strain evidence="2">TK-2024</strain>
        <tissue evidence="2">Old leaves</tissue>
    </source>
</reference>
<dbReference type="EMBL" id="JBBPBN010000022">
    <property type="protein sequence ID" value="KAK9012187.1"/>
    <property type="molecule type" value="Genomic_DNA"/>
</dbReference>
<accession>A0ABR2RHK5</accession>
<evidence type="ECO:0000313" key="3">
    <source>
        <dbReference type="Proteomes" id="UP001396334"/>
    </source>
</evidence>
<name>A0ABR2RHK5_9ROSI</name>
<feature type="region of interest" description="Disordered" evidence="1">
    <location>
        <begin position="158"/>
        <end position="181"/>
    </location>
</feature>
<protein>
    <submittedName>
        <fullName evidence="2">Uncharacterized protein</fullName>
    </submittedName>
</protein>
<evidence type="ECO:0000256" key="1">
    <source>
        <dbReference type="SAM" id="MobiDB-lite"/>
    </source>
</evidence>
<comment type="caution">
    <text evidence="2">The sequence shown here is derived from an EMBL/GenBank/DDBJ whole genome shotgun (WGS) entry which is preliminary data.</text>
</comment>
<proteinExistence type="predicted"/>
<evidence type="ECO:0000313" key="2">
    <source>
        <dbReference type="EMBL" id="KAK9012187.1"/>
    </source>
</evidence>